<gene>
    <name evidence="2" type="ordered locus">RHA1_ro10194</name>
</gene>
<feature type="compositionally biased region" description="Polar residues" evidence="1">
    <location>
        <begin position="62"/>
        <end position="72"/>
    </location>
</feature>
<dbReference type="AlphaFoldDB" id="Q0RWE9"/>
<feature type="compositionally biased region" description="Polar residues" evidence="1">
    <location>
        <begin position="93"/>
        <end position="104"/>
    </location>
</feature>
<dbReference type="KEGG" id="rha:RHA1_ro10194"/>
<name>Q0RWE9_RHOJR</name>
<dbReference type="HOGENOM" id="CLU_2248023_0_0_11"/>
<feature type="region of interest" description="Disordered" evidence="1">
    <location>
        <begin position="27"/>
        <end position="104"/>
    </location>
</feature>
<reference evidence="3" key="1">
    <citation type="journal article" date="2006" name="Proc. Natl. Acad. Sci. U.S.A.">
        <title>The complete genome of Rhodococcus sp. RHA1 provides insights into a catabolic powerhouse.</title>
        <authorList>
            <person name="McLeod M.P."/>
            <person name="Warren R.L."/>
            <person name="Hsiao W.W.L."/>
            <person name="Araki N."/>
            <person name="Myhre M."/>
            <person name="Fernandes C."/>
            <person name="Miyazawa D."/>
            <person name="Wong W."/>
            <person name="Lillquist A.L."/>
            <person name="Wang D."/>
            <person name="Dosanjh M."/>
            <person name="Hara H."/>
            <person name="Petrescu A."/>
            <person name="Morin R.D."/>
            <person name="Yang G."/>
            <person name="Stott J.M."/>
            <person name="Schein J.E."/>
            <person name="Shin H."/>
            <person name="Smailus D."/>
            <person name="Siddiqui A.S."/>
            <person name="Marra M.A."/>
            <person name="Jones S.J.M."/>
            <person name="Holt R."/>
            <person name="Brinkman F.S.L."/>
            <person name="Miyauchi K."/>
            <person name="Fukuda M."/>
            <person name="Davies J.E."/>
            <person name="Mohn W.W."/>
            <person name="Eltis L.D."/>
        </authorList>
    </citation>
    <scope>NUCLEOTIDE SEQUENCE [LARGE SCALE GENOMIC DNA]</scope>
    <source>
        <strain evidence="3">RHA1</strain>
    </source>
</reference>
<protein>
    <submittedName>
        <fullName evidence="2">Uncharacterized protein</fullName>
    </submittedName>
</protein>
<sequence length="104" mass="11233">MHGQRAATPPGRCHPLRDLAAVQSETELAEPWEGGTVDTEDILGRNPKTRPRRRTSDFAFTATPQGRRSANCSAARPGRHPALFQALDGPSSGGSSQKYKTSTF</sequence>
<evidence type="ECO:0000313" key="2">
    <source>
        <dbReference type="EMBL" id="ABH00387.1"/>
    </source>
</evidence>
<keyword evidence="2" id="KW-0614">Plasmid</keyword>
<geneLocation type="plasmid" evidence="2 3">
    <name>pRHL2</name>
</geneLocation>
<dbReference type="EMBL" id="CP000433">
    <property type="protein sequence ID" value="ABH00387.1"/>
    <property type="molecule type" value="Genomic_DNA"/>
</dbReference>
<dbReference type="Proteomes" id="UP000008710">
    <property type="component" value="Plasmid pRHL2"/>
</dbReference>
<evidence type="ECO:0000256" key="1">
    <source>
        <dbReference type="SAM" id="MobiDB-lite"/>
    </source>
</evidence>
<organism evidence="2 3">
    <name type="scientific">Rhodococcus jostii (strain RHA1)</name>
    <dbReference type="NCBI Taxonomy" id="101510"/>
    <lineage>
        <taxon>Bacteria</taxon>
        <taxon>Bacillati</taxon>
        <taxon>Actinomycetota</taxon>
        <taxon>Actinomycetes</taxon>
        <taxon>Mycobacteriales</taxon>
        <taxon>Nocardiaceae</taxon>
        <taxon>Rhodococcus</taxon>
    </lineage>
</organism>
<accession>Q0RWE9</accession>
<proteinExistence type="predicted"/>
<evidence type="ECO:0000313" key="3">
    <source>
        <dbReference type="Proteomes" id="UP000008710"/>
    </source>
</evidence>